<dbReference type="EMBL" id="LAVV01005132">
    <property type="protein sequence ID" value="KNZ61025.1"/>
    <property type="molecule type" value="Genomic_DNA"/>
</dbReference>
<evidence type="ECO:0000256" key="5">
    <source>
        <dbReference type="SAM" id="MobiDB-lite"/>
    </source>
</evidence>
<keyword evidence="3" id="KW-0963">Cytoplasm</keyword>
<dbReference type="VEuPathDB" id="FungiDB:VP01_1461g3"/>
<dbReference type="InterPro" id="IPR001180">
    <property type="entry name" value="CNH_dom"/>
</dbReference>
<dbReference type="GO" id="GO:0034058">
    <property type="term" value="P:endosomal vesicle fusion"/>
    <property type="evidence" value="ECO:0007669"/>
    <property type="project" value="TreeGrafter"/>
</dbReference>
<sequence>MSSSSSASIQAGLLPPFELRRLIRPVFAPDPSPADAASLPPPQPGPSKNPVIRSVDGHGQLLWVGSNDGRVRGLDIKAHSSPRRTAHNRVASDTVPVSDSSEPQPRPASLSGRLSKPSSPRPPDGTLTGIEDMIDTSCFQDCQVFPATDKSKPKPVEKLILVPMGTVTFHSITDLQPCPSSSFPFIRGVSAVTLDEHTYNQDNLQSSNQPDDVLMCVIKKKSIFLYLLNMNGAQQVHEVAFASATFQCLLRGSTLLLSDIEQYYLISLQDQPPEVMPLLPVSQSSVSVHDEPAAASSQATRHRPSMAAIPDSQEFLLASHTGSTCLGVFVSSSGDPSRGTLEWPSNPRSISVDANHVLALLFNGTIEVHLLATQELVHVISLPEGLDPRSLASAKFGISLPGETYTSQLNTVPFPLATGLSPSSPQTPLKAHCPTRESCLPAGTHSRILLVGRDSLYALATRTFLADVETLIRRNRWDDALGLASRSNDALHRGTSSTPSPARRNQLDNSAQLTQVHYIYQKISLHYLFETRFDEAGNLWFQGRGDPRILLRLFPRLVANNLCQTDTVRIFSGLEEMAREVISANELITMNLVRNYSPHIKPDVDTALPTVDLKAQLHDKAQQVLIRYLWRWRRDRLVKGGASDSNRHLDSVCFNPFDPLPLNPSCLSAHLLCCFHCLQVVDTALVQLLCERREVDAEAFSNLKQILERPNSCVFTEIEPILLESKCFCILAEMYFKRNNVPQAFDIWAKLFDGVYSDEDFRYDLNRMASILLQYDEVDLILKYGTWMAPLNRKLAVKILVEAKVASSFNVDTIFESLCEVSQEAAELYLEEIISRGSREVQNSKQNTRGSLDEQVANRIVNLRTKLILGYLNKLKGLLASTAEGPSPVMRFFRGLVEEFMSKAKAEDLAQPSFVDFLLWVSPPDDPNEGSSQISDALTTRAKLLVCLDQSGCDRPSYDAQQIRSIIEDIGGSAELLAVERAMVYSKISLHRPALSLLALTLQDIRSADTYCLQRGAILSSGQTARLVEIGGNSTVGSSWDGSGSEASTDELIGILFDLLISSPSRSGLQVRHLLSRHAARIPLHSSIERLPENWPLDPHLLAPYLSRAFRRSCHQTHEATIVKAIALGNHISLAVAYDHLLRPEKN</sequence>
<comment type="subcellular location">
    <subcellularLocation>
        <location evidence="1">Cytoplasm</location>
    </subcellularLocation>
</comment>
<reference evidence="7 8" key="1">
    <citation type="submission" date="2015-08" db="EMBL/GenBank/DDBJ databases">
        <title>Next Generation Sequencing and Analysis of the Genome of Puccinia sorghi L Schw, the Causal Agent of Maize Common Rust.</title>
        <authorList>
            <person name="Rochi L."/>
            <person name="Burguener G."/>
            <person name="Darino M."/>
            <person name="Turjanski A."/>
            <person name="Kreff E."/>
            <person name="Dieguez M.J."/>
            <person name="Sacco F."/>
        </authorList>
    </citation>
    <scope>NUCLEOTIDE SEQUENCE [LARGE SCALE GENOMIC DNA]</scope>
    <source>
        <strain evidence="7 8">RO10H11247</strain>
    </source>
</reference>
<dbReference type="Pfam" id="PF10366">
    <property type="entry name" value="Vps39_1"/>
    <property type="match status" value="1"/>
</dbReference>
<evidence type="ECO:0000256" key="3">
    <source>
        <dbReference type="ARBA" id="ARBA00022490"/>
    </source>
</evidence>
<dbReference type="GO" id="GO:0015031">
    <property type="term" value="P:protein transport"/>
    <property type="evidence" value="ECO:0007669"/>
    <property type="project" value="UniProtKB-KW"/>
</dbReference>
<gene>
    <name evidence="7" type="ORF">VP01_1461g3</name>
</gene>
<dbReference type="GO" id="GO:0016020">
    <property type="term" value="C:membrane"/>
    <property type="evidence" value="ECO:0007669"/>
    <property type="project" value="TreeGrafter"/>
</dbReference>
<dbReference type="GO" id="GO:0005737">
    <property type="term" value="C:cytoplasm"/>
    <property type="evidence" value="ECO:0007669"/>
    <property type="project" value="UniProtKB-SubCell"/>
</dbReference>
<accession>A0A0L6VLN5</accession>
<protein>
    <recommendedName>
        <fullName evidence="6">CNH domain-containing protein</fullName>
    </recommendedName>
</protein>
<dbReference type="STRING" id="27349.A0A0L6VLN5"/>
<feature type="domain" description="CNH" evidence="6">
    <location>
        <begin position="49"/>
        <end position="395"/>
    </location>
</feature>
<evidence type="ECO:0000256" key="2">
    <source>
        <dbReference type="ARBA" id="ARBA00022448"/>
    </source>
</evidence>
<dbReference type="InterPro" id="IPR019452">
    <property type="entry name" value="VPS39/TGF_beta_rcpt-assoc_1"/>
</dbReference>
<keyword evidence="2" id="KW-0813">Transport</keyword>
<dbReference type="PANTHER" id="PTHR12894">
    <property type="entry name" value="CNH DOMAIN CONTAINING"/>
    <property type="match status" value="1"/>
</dbReference>
<feature type="region of interest" description="Disordered" evidence="5">
    <location>
        <begin position="25"/>
        <end position="54"/>
    </location>
</feature>
<dbReference type="PROSITE" id="PS50219">
    <property type="entry name" value="CNH"/>
    <property type="match status" value="1"/>
</dbReference>
<keyword evidence="4" id="KW-0653">Protein transport</keyword>
<proteinExistence type="predicted"/>
<dbReference type="OrthoDB" id="10258882at2759"/>
<comment type="caution">
    <text evidence="7">The sequence shown here is derived from an EMBL/GenBank/DDBJ whole genome shotgun (WGS) entry which is preliminary data.</text>
</comment>
<evidence type="ECO:0000259" key="6">
    <source>
        <dbReference type="PROSITE" id="PS50219"/>
    </source>
</evidence>
<evidence type="ECO:0000313" key="7">
    <source>
        <dbReference type="EMBL" id="KNZ61025.1"/>
    </source>
</evidence>
<feature type="region of interest" description="Disordered" evidence="5">
    <location>
        <begin position="77"/>
        <end position="130"/>
    </location>
</feature>
<dbReference type="GO" id="GO:0006914">
    <property type="term" value="P:autophagy"/>
    <property type="evidence" value="ECO:0007669"/>
    <property type="project" value="TreeGrafter"/>
</dbReference>
<dbReference type="Pfam" id="PF00780">
    <property type="entry name" value="CNH"/>
    <property type="match status" value="1"/>
</dbReference>
<evidence type="ECO:0000256" key="1">
    <source>
        <dbReference type="ARBA" id="ARBA00004496"/>
    </source>
</evidence>
<name>A0A0L6VLN5_9BASI</name>
<keyword evidence="8" id="KW-1185">Reference proteome</keyword>
<organism evidence="7 8">
    <name type="scientific">Puccinia sorghi</name>
    <dbReference type="NCBI Taxonomy" id="27349"/>
    <lineage>
        <taxon>Eukaryota</taxon>
        <taxon>Fungi</taxon>
        <taxon>Dikarya</taxon>
        <taxon>Basidiomycota</taxon>
        <taxon>Pucciniomycotina</taxon>
        <taxon>Pucciniomycetes</taxon>
        <taxon>Pucciniales</taxon>
        <taxon>Pucciniaceae</taxon>
        <taxon>Puccinia</taxon>
    </lineage>
</organism>
<dbReference type="PANTHER" id="PTHR12894:SF27">
    <property type="entry name" value="TRANSFORMING GROWTH FACTOR-BETA RECEPTOR-ASSOCIATED PROTEIN 1"/>
    <property type="match status" value="1"/>
</dbReference>
<dbReference type="InterPro" id="IPR032914">
    <property type="entry name" value="Vam6/VPS39/TRAP1"/>
</dbReference>
<evidence type="ECO:0000256" key="4">
    <source>
        <dbReference type="ARBA" id="ARBA00022927"/>
    </source>
</evidence>
<dbReference type="AlphaFoldDB" id="A0A0L6VLN5"/>
<dbReference type="Proteomes" id="UP000037035">
    <property type="component" value="Unassembled WGS sequence"/>
</dbReference>
<evidence type="ECO:0000313" key="8">
    <source>
        <dbReference type="Proteomes" id="UP000037035"/>
    </source>
</evidence>